<organism evidence="2 3">
    <name type="scientific">Coccomyxa subellipsoidea</name>
    <dbReference type="NCBI Taxonomy" id="248742"/>
    <lineage>
        <taxon>Eukaryota</taxon>
        <taxon>Viridiplantae</taxon>
        <taxon>Chlorophyta</taxon>
        <taxon>core chlorophytes</taxon>
        <taxon>Trebouxiophyceae</taxon>
        <taxon>Trebouxiophyceae incertae sedis</taxon>
        <taxon>Coccomyxaceae</taxon>
        <taxon>Coccomyxa</taxon>
    </lineage>
</organism>
<evidence type="ECO:0000256" key="1">
    <source>
        <dbReference type="SAM" id="MobiDB-lite"/>
    </source>
</evidence>
<evidence type="ECO:0000313" key="3">
    <source>
        <dbReference type="Proteomes" id="UP001491310"/>
    </source>
</evidence>
<name>A0ABR2YG97_9CHLO</name>
<accession>A0ABR2YG97</accession>
<dbReference type="EMBL" id="JALJOT010000012">
    <property type="protein sequence ID" value="KAK9904833.1"/>
    <property type="molecule type" value="Genomic_DNA"/>
</dbReference>
<reference evidence="2 3" key="1">
    <citation type="journal article" date="2024" name="Nat. Commun.">
        <title>Phylogenomics reveals the evolutionary origins of lichenization in chlorophyte algae.</title>
        <authorList>
            <person name="Puginier C."/>
            <person name="Libourel C."/>
            <person name="Otte J."/>
            <person name="Skaloud P."/>
            <person name="Haon M."/>
            <person name="Grisel S."/>
            <person name="Petersen M."/>
            <person name="Berrin J.G."/>
            <person name="Delaux P.M."/>
            <person name="Dal Grande F."/>
            <person name="Keller J."/>
        </authorList>
    </citation>
    <scope>NUCLEOTIDE SEQUENCE [LARGE SCALE GENOMIC DNA]</scope>
    <source>
        <strain evidence="2 3">SAG 216-7</strain>
    </source>
</reference>
<sequence>MVAFTFVVKKEGKTWSATRVKDEEGPELTAEADDTYSLQKELLQLALAEASGPYRVSFSTVSPKSAVYQVVIGGAVAAGGGGGGGGGGAAAAAEGKEEEKPAEEEEEEEEDMGFSLFD</sequence>
<evidence type="ECO:0000313" key="2">
    <source>
        <dbReference type="EMBL" id="KAK9904833.1"/>
    </source>
</evidence>
<dbReference type="PANTHER" id="PTHR47207">
    <property type="entry name" value="60S ACIDIC RIBOSOMAL PROTEIN P3-1-RELATED"/>
    <property type="match status" value="1"/>
</dbReference>
<feature type="compositionally biased region" description="Acidic residues" evidence="1">
    <location>
        <begin position="100"/>
        <end position="112"/>
    </location>
</feature>
<comment type="caution">
    <text evidence="2">The sequence shown here is derived from an EMBL/GenBank/DDBJ whole genome shotgun (WGS) entry which is preliminary data.</text>
</comment>
<dbReference type="InterPro" id="IPR044252">
    <property type="entry name" value="RPP3"/>
</dbReference>
<dbReference type="PANTHER" id="PTHR47207:SF2">
    <property type="entry name" value="LARGE RIBOSOMAL SUBUNIT PROTEIN P3Y-RELATED"/>
    <property type="match status" value="1"/>
</dbReference>
<gene>
    <name evidence="2" type="ORF">WJX75_003450</name>
</gene>
<feature type="compositionally biased region" description="Gly residues" evidence="1">
    <location>
        <begin position="80"/>
        <end position="89"/>
    </location>
</feature>
<protein>
    <recommendedName>
        <fullName evidence="4">Ribosomal protein 60S</fullName>
    </recommendedName>
</protein>
<dbReference type="Proteomes" id="UP001491310">
    <property type="component" value="Unassembled WGS sequence"/>
</dbReference>
<keyword evidence="3" id="KW-1185">Reference proteome</keyword>
<feature type="region of interest" description="Disordered" evidence="1">
    <location>
        <begin position="80"/>
        <end position="118"/>
    </location>
</feature>
<proteinExistence type="predicted"/>
<evidence type="ECO:0008006" key="4">
    <source>
        <dbReference type="Google" id="ProtNLM"/>
    </source>
</evidence>